<gene>
    <name evidence="1" type="ORF">BpHYR1_049320</name>
</gene>
<accession>A0A3M7SGI2</accession>
<evidence type="ECO:0000313" key="1">
    <source>
        <dbReference type="EMBL" id="RNA34660.1"/>
    </source>
</evidence>
<organism evidence="1 2">
    <name type="scientific">Brachionus plicatilis</name>
    <name type="common">Marine rotifer</name>
    <name type="synonym">Brachionus muelleri</name>
    <dbReference type="NCBI Taxonomy" id="10195"/>
    <lineage>
        <taxon>Eukaryota</taxon>
        <taxon>Metazoa</taxon>
        <taxon>Spiralia</taxon>
        <taxon>Gnathifera</taxon>
        <taxon>Rotifera</taxon>
        <taxon>Eurotatoria</taxon>
        <taxon>Monogononta</taxon>
        <taxon>Pseudotrocha</taxon>
        <taxon>Ploima</taxon>
        <taxon>Brachionidae</taxon>
        <taxon>Brachionus</taxon>
    </lineage>
</organism>
<name>A0A3M7SGI2_BRAPC</name>
<comment type="caution">
    <text evidence="1">The sequence shown here is derived from an EMBL/GenBank/DDBJ whole genome shotgun (WGS) entry which is preliminary data.</text>
</comment>
<protein>
    <submittedName>
        <fullName evidence="1">Uncharacterized protein</fullName>
    </submittedName>
</protein>
<proteinExistence type="predicted"/>
<keyword evidence="2" id="KW-1185">Reference proteome</keyword>
<evidence type="ECO:0000313" key="2">
    <source>
        <dbReference type="Proteomes" id="UP000276133"/>
    </source>
</evidence>
<dbReference type="AlphaFoldDB" id="A0A3M7SGI2"/>
<reference evidence="1 2" key="1">
    <citation type="journal article" date="2018" name="Sci. Rep.">
        <title>Genomic signatures of local adaptation to the degree of environmental predictability in rotifers.</title>
        <authorList>
            <person name="Franch-Gras L."/>
            <person name="Hahn C."/>
            <person name="Garcia-Roger E.M."/>
            <person name="Carmona M.J."/>
            <person name="Serra M."/>
            <person name="Gomez A."/>
        </authorList>
    </citation>
    <scope>NUCLEOTIDE SEQUENCE [LARGE SCALE GENOMIC DNA]</scope>
    <source>
        <strain evidence="1">HYR1</strain>
    </source>
</reference>
<dbReference type="EMBL" id="REGN01001440">
    <property type="protein sequence ID" value="RNA34660.1"/>
    <property type="molecule type" value="Genomic_DNA"/>
</dbReference>
<sequence length="82" mass="9671">MFYFQYFCIMLTAELLMESTEPLTLLRPGIMLLLLTLKLGWYIKESQHTFITFITSLSVFFRLLLKERAERGNTQLVSSKPF</sequence>
<dbReference type="Proteomes" id="UP000276133">
    <property type="component" value="Unassembled WGS sequence"/>
</dbReference>